<name>A0A2G5UUX5_9PELO</name>
<evidence type="ECO:0000256" key="1">
    <source>
        <dbReference type="SAM" id="MobiDB-lite"/>
    </source>
</evidence>
<proteinExistence type="predicted"/>
<comment type="caution">
    <text evidence="2">The sequence shown here is derived from an EMBL/GenBank/DDBJ whole genome shotgun (WGS) entry which is preliminary data.</text>
</comment>
<sequence>MSVISDGSVVVSDGVVSDGSDLETSTVLTTILTTVISTWTTPGVTVDHHSTRFPPPHNWTPPNTTTKPISLLGDLKI</sequence>
<keyword evidence="3" id="KW-1185">Reference proteome</keyword>
<dbReference type="EMBL" id="PDUG01000002">
    <property type="protein sequence ID" value="PIC43395.1"/>
    <property type="molecule type" value="Genomic_DNA"/>
</dbReference>
<protein>
    <submittedName>
        <fullName evidence="2">Uncharacterized protein</fullName>
    </submittedName>
</protein>
<organism evidence="2 3">
    <name type="scientific">Caenorhabditis nigoni</name>
    <dbReference type="NCBI Taxonomy" id="1611254"/>
    <lineage>
        <taxon>Eukaryota</taxon>
        <taxon>Metazoa</taxon>
        <taxon>Ecdysozoa</taxon>
        <taxon>Nematoda</taxon>
        <taxon>Chromadorea</taxon>
        <taxon>Rhabditida</taxon>
        <taxon>Rhabditina</taxon>
        <taxon>Rhabditomorpha</taxon>
        <taxon>Rhabditoidea</taxon>
        <taxon>Rhabditidae</taxon>
        <taxon>Peloderinae</taxon>
        <taxon>Caenorhabditis</taxon>
    </lineage>
</organism>
<feature type="region of interest" description="Disordered" evidence="1">
    <location>
        <begin position="49"/>
        <end position="69"/>
    </location>
</feature>
<reference evidence="3" key="1">
    <citation type="submission" date="2017-10" db="EMBL/GenBank/DDBJ databases">
        <title>Rapid genome shrinkage in a self-fertile nematode reveals novel sperm competition proteins.</title>
        <authorList>
            <person name="Yin D."/>
            <person name="Schwarz E.M."/>
            <person name="Thomas C.G."/>
            <person name="Felde R.L."/>
            <person name="Korf I.F."/>
            <person name="Cutter A.D."/>
            <person name="Schartner C.M."/>
            <person name="Ralston E.J."/>
            <person name="Meyer B.J."/>
            <person name="Haag E.S."/>
        </authorList>
    </citation>
    <scope>NUCLEOTIDE SEQUENCE [LARGE SCALE GENOMIC DNA]</scope>
    <source>
        <strain evidence="3">JU1422</strain>
    </source>
</reference>
<dbReference type="Proteomes" id="UP000230233">
    <property type="component" value="Chromosome II"/>
</dbReference>
<gene>
    <name evidence="2" type="primary">Cnig_chr_II.g4155</name>
    <name evidence="2" type="ORF">B9Z55_004155</name>
</gene>
<evidence type="ECO:0000313" key="3">
    <source>
        <dbReference type="Proteomes" id="UP000230233"/>
    </source>
</evidence>
<dbReference type="AlphaFoldDB" id="A0A2G5UUX5"/>
<accession>A0A2G5UUX5</accession>
<evidence type="ECO:0000313" key="2">
    <source>
        <dbReference type="EMBL" id="PIC43395.1"/>
    </source>
</evidence>